<evidence type="ECO:0000256" key="1">
    <source>
        <dbReference type="HAMAP-Rule" id="MF_01041"/>
    </source>
</evidence>
<proteinExistence type="inferred from homology"/>
<comment type="similarity">
    <text evidence="1">Belongs to the UPF0223 family.</text>
</comment>
<accession>A0ABV6GMP6</accession>
<dbReference type="SUPFAM" id="SSF158504">
    <property type="entry name" value="BH2638-like"/>
    <property type="match status" value="1"/>
</dbReference>
<gene>
    <name evidence="2" type="ORF">ACFFIX_25425</name>
</gene>
<dbReference type="Proteomes" id="UP001589854">
    <property type="component" value="Unassembled WGS sequence"/>
</dbReference>
<protein>
    <recommendedName>
        <fullName evidence="1">UPF0223 protein ACFFIX_25425</fullName>
    </recommendedName>
</protein>
<keyword evidence="3" id="KW-1185">Reference proteome</keyword>
<comment type="caution">
    <text evidence="2">The sequence shown here is derived from an EMBL/GenBank/DDBJ whole genome shotgun (WGS) entry which is preliminary data.</text>
</comment>
<dbReference type="Pfam" id="PF05256">
    <property type="entry name" value="UPF0223"/>
    <property type="match status" value="1"/>
</dbReference>
<dbReference type="InterPro" id="IPR007920">
    <property type="entry name" value="UPF0223"/>
</dbReference>
<name>A0ABV6GMP6_9BACI</name>
<dbReference type="HAMAP" id="MF_01041">
    <property type="entry name" value="UPF0223"/>
    <property type="match status" value="1"/>
</dbReference>
<dbReference type="Gene3D" id="1.10.220.80">
    <property type="entry name" value="BH2638-like"/>
    <property type="match status" value="1"/>
</dbReference>
<reference evidence="2 3" key="1">
    <citation type="submission" date="2024-09" db="EMBL/GenBank/DDBJ databases">
        <authorList>
            <person name="Sun Q."/>
            <person name="Mori K."/>
        </authorList>
    </citation>
    <scope>NUCLEOTIDE SEQUENCE [LARGE SCALE GENOMIC DNA]</scope>
    <source>
        <strain evidence="2 3">CCM 7228</strain>
    </source>
</reference>
<dbReference type="PIRSF" id="PIRSF037260">
    <property type="entry name" value="UPF0223"/>
    <property type="match status" value="1"/>
</dbReference>
<sequence length="93" mass="10884">MDYQYPISYEWSTEEMVSVLAFYECIEKAYEKGISRTELMSAYRRLKEIIPGKSDEKNLCDEFEEVSGYSAYRAVKKAKDASEEDWISIKKQG</sequence>
<evidence type="ECO:0000313" key="3">
    <source>
        <dbReference type="Proteomes" id="UP001589854"/>
    </source>
</evidence>
<organism evidence="2 3">
    <name type="scientific">Metabacillus herbersteinensis</name>
    <dbReference type="NCBI Taxonomy" id="283816"/>
    <lineage>
        <taxon>Bacteria</taxon>
        <taxon>Bacillati</taxon>
        <taxon>Bacillota</taxon>
        <taxon>Bacilli</taxon>
        <taxon>Bacillales</taxon>
        <taxon>Bacillaceae</taxon>
        <taxon>Metabacillus</taxon>
    </lineage>
</organism>
<dbReference type="RefSeq" id="WP_378939155.1">
    <property type="nucleotide sequence ID" value="NZ_JBHLVO010000042.1"/>
</dbReference>
<evidence type="ECO:0000313" key="2">
    <source>
        <dbReference type="EMBL" id="MFC0274671.1"/>
    </source>
</evidence>
<dbReference type="EMBL" id="JBHLVO010000042">
    <property type="protein sequence ID" value="MFC0274671.1"/>
    <property type="molecule type" value="Genomic_DNA"/>
</dbReference>
<dbReference type="NCBIfam" id="NF003353">
    <property type="entry name" value="PRK04387.1"/>
    <property type="match status" value="1"/>
</dbReference>
<dbReference type="InterPro" id="IPR023324">
    <property type="entry name" value="BH2638-like_sf"/>
</dbReference>